<keyword evidence="3" id="KW-1185">Reference proteome</keyword>
<name>A0ABD1GRQ1_SALDI</name>
<reference evidence="2 3" key="1">
    <citation type="submission" date="2024-06" db="EMBL/GenBank/DDBJ databases">
        <title>A chromosome level genome sequence of Diviner's sage (Salvia divinorum).</title>
        <authorList>
            <person name="Ford S.A."/>
            <person name="Ro D.-K."/>
            <person name="Ness R.W."/>
            <person name="Phillips M.A."/>
        </authorList>
    </citation>
    <scope>NUCLEOTIDE SEQUENCE [LARGE SCALE GENOMIC DNA]</scope>
    <source>
        <strain evidence="2">SAF-2024a</strain>
        <tissue evidence="2">Leaf</tissue>
    </source>
</reference>
<dbReference type="EMBL" id="JBEAFC010000008">
    <property type="protein sequence ID" value="KAL1545793.1"/>
    <property type="molecule type" value="Genomic_DNA"/>
</dbReference>
<sequence length="95" mass="10035">MPPRCAGRPRRSQGTHGNALGGDEGIPENVGGDGFPPPPPEGANELPPPPPERENGAPPPPPLRPQERHIEELFLRQNPPVFNGLGDPTTAGYVP</sequence>
<protein>
    <submittedName>
        <fullName evidence="2">Uncharacterized protein</fullName>
    </submittedName>
</protein>
<evidence type="ECO:0000313" key="2">
    <source>
        <dbReference type="EMBL" id="KAL1545793.1"/>
    </source>
</evidence>
<dbReference type="AlphaFoldDB" id="A0ABD1GRQ1"/>
<gene>
    <name evidence="2" type="ORF">AAHA92_22477</name>
</gene>
<evidence type="ECO:0000313" key="3">
    <source>
        <dbReference type="Proteomes" id="UP001567538"/>
    </source>
</evidence>
<feature type="compositionally biased region" description="Basic and acidic residues" evidence="1">
    <location>
        <begin position="65"/>
        <end position="74"/>
    </location>
</feature>
<feature type="region of interest" description="Disordered" evidence="1">
    <location>
        <begin position="1"/>
        <end position="95"/>
    </location>
</feature>
<accession>A0ABD1GRQ1</accession>
<evidence type="ECO:0000256" key="1">
    <source>
        <dbReference type="SAM" id="MobiDB-lite"/>
    </source>
</evidence>
<comment type="caution">
    <text evidence="2">The sequence shown here is derived from an EMBL/GenBank/DDBJ whole genome shotgun (WGS) entry which is preliminary data.</text>
</comment>
<feature type="compositionally biased region" description="Pro residues" evidence="1">
    <location>
        <begin position="35"/>
        <end position="50"/>
    </location>
</feature>
<dbReference type="Proteomes" id="UP001567538">
    <property type="component" value="Unassembled WGS sequence"/>
</dbReference>
<organism evidence="2 3">
    <name type="scientific">Salvia divinorum</name>
    <name type="common">Maria pastora</name>
    <name type="synonym">Diviner's sage</name>
    <dbReference type="NCBI Taxonomy" id="28513"/>
    <lineage>
        <taxon>Eukaryota</taxon>
        <taxon>Viridiplantae</taxon>
        <taxon>Streptophyta</taxon>
        <taxon>Embryophyta</taxon>
        <taxon>Tracheophyta</taxon>
        <taxon>Spermatophyta</taxon>
        <taxon>Magnoliopsida</taxon>
        <taxon>eudicotyledons</taxon>
        <taxon>Gunneridae</taxon>
        <taxon>Pentapetalae</taxon>
        <taxon>asterids</taxon>
        <taxon>lamiids</taxon>
        <taxon>Lamiales</taxon>
        <taxon>Lamiaceae</taxon>
        <taxon>Nepetoideae</taxon>
        <taxon>Mentheae</taxon>
        <taxon>Salviinae</taxon>
        <taxon>Salvia</taxon>
        <taxon>Salvia subgen. Calosphace</taxon>
    </lineage>
</organism>
<proteinExistence type="predicted"/>